<feature type="region of interest" description="Disordered" evidence="1">
    <location>
        <begin position="36"/>
        <end position="56"/>
    </location>
</feature>
<proteinExistence type="predicted"/>
<name>M5EFV5_9HYPH</name>
<organism evidence="2 3">
    <name type="scientific">Mesorhizobium metallidurans STM 2683</name>
    <dbReference type="NCBI Taxonomy" id="1297569"/>
    <lineage>
        <taxon>Bacteria</taxon>
        <taxon>Pseudomonadati</taxon>
        <taxon>Pseudomonadota</taxon>
        <taxon>Alphaproteobacteria</taxon>
        <taxon>Hyphomicrobiales</taxon>
        <taxon>Phyllobacteriaceae</taxon>
        <taxon>Mesorhizobium</taxon>
    </lineage>
</organism>
<feature type="region of interest" description="Disordered" evidence="1">
    <location>
        <begin position="71"/>
        <end position="96"/>
    </location>
</feature>
<evidence type="ECO:0000313" key="2">
    <source>
        <dbReference type="EMBL" id="CCV03068.1"/>
    </source>
</evidence>
<dbReference type="AlphaFoldDB" id="M5EFV5"/>
<dbReference type="Proteomes" id="UP000012062">
    <property type="component" value="Unassembled WGS sequence"/>
</dbReference>
<accession>M5EFV5</accession>
<reference evidence="2 3" key="1">
    <citation type="submission" date="2013-02" db="EMBL/GenBank/DDBJ databases">
        <authorList>
            <person name="Genoscope - CEA"/>
        </authorList>
    </citation>
    <scope>NUCLEOTIDE SEQUENCE [LARGE SCALE GENOMIC DNA]</scope>
    <source>
        <strain evidence="2 3">STM 2683</strain>
    </source>
</reference>
<sequence>MPWPPLASEQGLFSLQSFLQNLQDTIVSGANVDPRRMFNRGRTDPNADGIQSRNETSLFVGKGRGWNGCKGTNSGAGFRSGCDKRTAAAQSAEPEQ</sequence>
<protein>
    <submittedName>
        <fullName evidence="2">Uncharacterized protein</fullName>
    </submittedName>
</protein>
<keyword evidence="3" id="KW-1185">Reference proteome</keyword>
<evidence type="ECO:0000256" key="1">
    <source>
        <dbReference type="SAM" id="MobiDB-lite"/>
    </source>
</evidence>
<evidence type="ECO:0000313" key="3">
    <source>
        <dbReference type="Proteomes" id="UP000012062"/>
    </source>
</evidence>
<gene>
    <name evidence="2" type="ORF">MESS2_1000082</name>
</gene>
<comment type="caution">
    <text evidence="2">The sequence shown here is derived from an EMBL/GenBank/DDBJ whole genome shotgun (WGS) entry which is preliminary data.</text>
</comment>
<dbReference type="EMBL" id="CAUM01000003">
    <property type="protein sequence ID" value="CCV03068.1"/>
    <property type="molecule type" value="Genomic_DNA"/>
</dbReference>
<feature type="compositionally biased region" description="Basic and acidic residues" evidence="1">
    <location>
        <begin position="36"/>
        <end position="45"/>
    </location>
</feature>
<dbReference type="STRING" id="1297569.MESS2_1000082"/>